<feature type="transmembrane region" description="Helical" evidence="8">
    <location>
        <begin position="219"/>
        <end position="244"/>
    </location>
</feature>
<evidence type="ECO:0000256" key="2">
    <source>
        <dbReference type="ARBA" id="ARBA00010145"/>
    </source>
</evidence>
<keyword evidence="7 8" id="KW-0472">Membrane</keyword>
<dbReference type="PANTHER" id="PTHR36838:SF1">
    <property type="entry name" value="SLR1864 PROTEIN"/>
    <property type="match status" value="1"/>
</dbReference>
<evidence type="ECO:0000256" key="4">
    <source>
        <dbReference type="ARBA" id="ARBA00022475"/>
    </source>
</evidence>
<keyword evidence="4" id="KW-1003">Cell membrane</keyword>
<organism evidence="9 10">
    <name type="scientific">Congregibacter brevis</name>
    <dbReference type="NCBI Taxonomy" id="3081201"/>
    <lineage>
        <taxon>Bacteria</taxon>
        <taxon>Pseudomonadati</taxon>
        <taxon>Pseudomonadota</taxon>
        <taxon>Gammaproteobacteria</taxon>
        <taxon>Cellvibrionales</taxon>
        <taxon>Halieaceae</taxon>
        <taxon>Congregibacter</taxon>
    </lineage>
</organism>
<dbReference type="PANTHER" id="PTHR36838">
    <property type="entry name" value="AUXIN EFFLUX CARRIER FAMILY PROTEIN"/>
    <property type="match status" value="1"/>
</dbReference>
<dbReference type="EMBL" id="CP136865">
    <property type="protein sequence ID" value="WOJ98231.1"/>
    <property type="molecule type" value="Genomic_DNA"/>
</dbReference>
<dbReference type="InterPro" id="IPR004776">
    <property type="entry name" value="Mem_transp_PIN-like"/>
</dbReference>
<reference evidence="9 10" key="1">
    <citation type="submission" date="2023-10" db="EMBL/GenBank/DDBJ databases">
        <title>Two novel species belonging to the OM43/NOR5 clade.</title>
        <authorList>
            <person name="Park M."/>
        </authorList>
    </citation>
    <scope>NUCLEOTIDE SEQUENCE [LARGE SCALE GENOMIC DNA]</scope>
    <source>
        <strain evidence="9 10">IMCC45268</strain>
    </source>
</reference>
<evidence type="ECO:0000256" key="3">
    <source>
        <dbReference type="ARBA" id="ARBA00022448"/>
    </source>
</evidence>
<dbReference type="Gene3D" id="1.20.1530.20">
    <property type="match status" value="1"/>
</dbReference>
<dbReference type="Proteomes" id="UP001626549">
    <property type="component" value="Chromosome"/>
</dbReference>
<evidence type="ECO:0000256" key="5">
    <source>
        <dbReference type="ARBA" id="ARBA00022692"/>
    </source>
</evidence>
<comment type="similarity">
    <text evidence="2">Belongs to the auxin efflux carrier (TC 2.A.69) family.</text>
</comment>
<evidence type="ECO:0000256" key="8">
    <source>
        <dbReference type="SAM" id="Phobius"/>
    </source>
</evidence>
<feature type="transmembrane region" description="Helical" evidence="8">
    <location>
        <begin position="12"/>
        <end position="33"/>
    </location>
</feature>
<keyword evidence="3" id="KW-0813">Transport</keyword>
<evidence type="ECO:0000256" key="7">
    <source>
        <dbReference type="ARBA" id="ARBA00023136"/>
    </source>
</evidence>
<feature type="transmembrane region" description="Helical" evidence="8">
    <location>
        <begin position="189"/>
        <end position="207"/>
    </location>
</feature>
<feature type="transmembrane region" description="Helical" evidence="8">
    <location>
        <begin position="279"/>
        <end position="300"/>
    </location>
</feature>
<keyword evidence="5 8" id="KW-0812">Transmembrane</keyword>
<feature type="transmembrane region" description="Helical" evidence="8">
    <location>
        <begin position="113"/>
        <end position="139"/>
    </location>
</feature>
<protein>
    <submittedName>
        <fullName evidence="9">AEC family transporter</fullName>
    </submittedName>
</protein>
<evidence type="ECO:0000313" key="9">
    <source>
        <dbReference type="EMBL" id="WOJ98231.1"/>
    </source>
</evidence>
<proteinExistence type="inferred from homology"/>
<name>A0ABZ0IFH6_9GAMM</name>
<accession>A0ABZ0IFH6</accession>
<dbReference type="InterPro" id="IPR038770">
    <property type="entry name" value="Na+/solute_symporter_sf"/>
</dbReference>
<dbReference type="RefSeq" id="WP_407329503.1">
    <property type="nucleotide sequence ID" value="NZ_CP136865.1"/>
</dbReference>
<feature type="transmembrane region" description="Helical" evidence="8">
    <location>
        <begin position="250"/>
        <end position="267"/>
    </location>
</feature>
<feature type="transmembrane region" description="Helical" evidence="8">
    <location>
        <begin position="71"/>
        <end position="93"/>
    </location>
</feature>
<comment type="subcellular location">
    <subcellularLocation>
        <location evidence="1">Cell membrane</location>
        <topology evidence="1">Multi-pass membrane protein</topology>
    </subcellularLocation>
</comment>
<evidence type="ECO:0000313" key="10">
    <source>
        <dbReference type="Proteomes" id="UP001626549"/>
    </source>
</evidence>
<keyword evidence="6 8" id="KW-1133">Transmembrane helix</keyword>
<feature type="transmembrane region" description="Helical" evidence="8">
    <location>
        <begin position="160"/>
        <end position="183"/>
    </location>
</feature>
<gene>
    <name evidence="9" type="ORF">R0137_06595</name>
</gene>
<dbReference type="Pfam" id="PF03547">
    <property type="entry name" value="Mem_trans"/>
    <property type="match status" value="1"/>
</dbReference>
<evidence type="ECO:0000256" key="1">
    <source>
        <dbReference type="ARBA" id="ARBA00004651"/>
    </source>
</evidence>
<evidence type="ECO:0000256" key="6">
    <source>
        <dbReference type="ARBA" id="ARBA00022989"/>
    </source>
</evidence>
<keyword evidence="10" id="KW-1185">Reference proteome</keyword>
<sequence length="301" mass="32262">MDTQAAFFDVTMFARIAGVLFPIVAIVVAGFWYGRKHNPEMSVANRLNMDVFVPALILGAMMSKSFDPSRYAGLAAGAALIVLCSGLAARLLAKAVAVDWRTFVPPMMFNNSANIGIPLAVLAWGDSALAAAVILYSVSNVLHFSVGLHMLDRDAQIKTLWRNPTLLAVFAGLGISLAQVPVWRPLVDALQLMGNVAVPLLLFALGVRMREVRFDALTAPLLGALLKPALGMALAWAFSLLLALNERDTAMLIIFGALPPAVMNFLFAERYSQDPQRVAAIVLIGNLASLIILPIALGIVL</sequence>